<name>A0A1Y4V3F9_9BACE</name>
<evidence type="ECO:0000313" key="1">
    <source>
        <dbReference type="EMBL" id="OUQ64627.1"/>
    </source>
</evidence>
<accession>A0A1Y4V3F9</accession>
<dbReference type="RefSeq" id="WP_087318698.1">
    <property type="nucleotide sequence ID" value="NZ_NFLW01000036.1"/>
</dbReference>
<proteinExistence type="predicted"/>
<protein>
    <submittedName>
        <fullName evidence="1">Uncharacterized protein</fullName>
    </submittedName>
</protein>
<gene>
    <name evidence="1" type="ORF">B5E52_16980</name>
</gene>
<comment type="caution">
    <text evidence="1">The sequence shown here is derived from an EMBL/GenBank/DDBJ whole genome shotgun (WGS) entry which is preliminary data.</text>
</comment>
<dbReference type="AlphaFoldDB" id="A0A1Y4V3F9"/>
<reference evidence="2" key="1">
    <citation type="submission" date="2017-04" db="EMBL/GenBank/DDBJ databases">
        <title>Function of individual gut microbiota members based on whole genome sequencing of pure cultures obtained from chicken caecum.</title>
        <authorList>
            <person name="Medvecky M."/>
            <person name="Cejkova D."/>
            <person name="Polansky O."/>
            <person name="Karasova D."/>
            <person name="Kubasova T."/>
            <person name="Cizek A."/>
            <person name="Rychlik I."/>
        </authorList>
    </citation>
    <scope>NUCLEOTIDE SEQUENCE [LARGE SCALE GENOMIC DNA]</scope>
    <source>
        <strain evidence="2">An109</strain>
    </source>
</reference>
<organism evidence="1 2">
    <name type="scientific">Bacteroides xylanisolvens</name>
    <dbReference type="NCBI Taxonomy" id="371601"/>
    <lineage>
        <taxon>Bacteria</taxon>
        <taxon>Pseudomonadati</taxon>
        <taxon>Bacteroidota</taxon>
        <taxon>Bacteroidia</taxon>
        <taxon>Bacteroidales</taxon>
        <taxon>Bacteroidaceae</taxon>
        <taxon>Bacteroides</taxon>
    </lineage>
</organism>
<dbReference type="Proteomes" id="UP000196036">
    <property type="component" value="Unassembled WGS sequence"/>
</dbReference>
<evidence type="ECO:0000313" key="2">
    <source>
        <dbReference type="Proteomes" id="UP000196036"/>
    </source>
</evidence>
<dbReference type="EMBL" id="NFLW01000036">
    <property type="protein sequence ID" value="OUQ64627.1"/>
    <property type="molecule type" value="Genomic_DNA"/>
</dbReference>
<sequence length="842" mass="93434">MGAIGLNPIRLDRIGLDPIRINAIKLGVPGASGTERPYIDPEVLASLKAVCICYGKSNDDPDRAVVKNLVDPDNPFVISNAAYDKMSSYGGYEFAKFDNTLDWYNTEGNDSVEVVSRNGHSITLKRLTGPNFWYFQNSTFRGLISNVIPFKVNSNKNITVIWDVHGLSISEGKDKSVKVQELVLNPNEDNYTNLKTLNEEELAQIDISTNSLYYLLWFDLSTLAVDEEVTIEMLPLFEGAFVTDGIDDLITSTKTVQEMLGGSNEITVVSMIHGIGSKMAYTNVLRENGSNYIRNTSTADGKTGIYGYTCKDTTKSIITDILGDKNDYKLEYIQTTSPNNINSVFSVAGWKNSTSSMVSYSVAWYWTIIANKVLTTDQINQVIAYFNLDRTLKPDILCNTIKQGITNENHAEFGDKLIDFSGNGRDIQLNNIAWKGDSGIGKYEVDFLDSSIWNSSNSTITSSKIDCKNAISHIMLLYYSVGSKEYPDIPSFKVIKTGADIDYSYIDETGFPRSVRIVDGVNVLPASHNTLYSGSGRFCGFGNPGIGNSVIITQIPSHAGALCLDGVNDFGKVTGMPVYKDYTFISKYQRLSYREAIETEGGAVIASKSYSPNQGAFIFNGVRGDYVHDCYSFGLSSSNNLINDKNLEVYYQTKYTNQGKSISSGTAADSDILWLGTVRDNDSRFINAAIYSLMSFPYSMSEFLIERQLKKHKLGTLYPDMIEFRPIVKSNTEWDAIEIHSKSGVLLYKSAGGIDKTGTYLEDNTLVTIYVKPKSADEVTKIVFNGNTYTDLAINNNGFYYIEVPITKSPQKIDITIYQPPQYLAMLGNETLISNETLIKNE</sequence>